<proteinExistence type="inferred from homology"/>
<evidence type="ECO:0008006" key="13">
    <source>
        <dbReference type="Google" id="ProtNLM"/>
    </source>
</evidence>
<feature type="region of interest" description="Disordered" evidence="8">
    <location>
        <begin position="359"/>
        <end position="378"/>
    </location>
</feature>
<dbReference type="InterPro" id="IPR009675">
    <property type="entry name" value="TPX2_fam"/>
</dbReference>
<name>A0ABD2MHX2_9CUCU</name>
<dbReference type="PANTHER" id="PTHR14326:SF44">
    <property type="entry name" value="TARGETING PROTEIN FOR XKLP2"/>
    <property type="match status" value="1"/>
</dbReference>
<comment type="similarity">
    <text evidence="3">Belongs to the TPX2 family.</text>
</comment>
<comment type="subcellular location">
    <subcellularLocation>
        <location evidence="2">Cytoplasm</location>
        <location evidence="2">Cytoskeleton</location>
        <location evidence="2">Spindle</location>
    </subcellularLocation>
    <subcellularLocation>
        <location evidence="1">Nucleus</location>
    </subcellularLocation>
</comment>
<protein>
    <recommendedName>
        <fullName evidence="13">Targeting protein for Xklp2</fullName>
    </recommendedName>
</protein>
<keyword evidence="4" id="KW-0963">Cytoplasm</keyword>
<evidence type="ECO:0000256" key="1">
    <source>
        <dbReference type="ARBA" id="ARBA00004123"/>
    </source>
</evidence>
<evidence type="ECO:0000256" key="8">
    <source>
        <dbReference type="SAM" id="MobiDB-lite"/>
    </source>
</evidence>
<feature type="domain" description="TPX2 C-terminal" evidence="9">
    <location>
        <begin position="416"/>
        <end position="487"/>
    </location>
</feature>
<reference evidence="11 12" key="1">
    <citation type="journal article" date="2021" name="BMC Biol.">
        <title>Horizontally acquired antibacterial genes associated with adaptive radiation of ladybird beetles.</title>
        <authorList>
            <person name="Li H.S."/>
            <person name="Tang X.F."/>
            <person name="Huang Y.H."/>
            <person name="Xu Z.Y."/>
            <person name="Chen M.L."/>
            <person name="Du X.Y."/>
            <person name="Qiu B.Y."/>
            <person name="Chen P.T."/>
            <person name="Zhang W."/>
            <person name="Slipinski A."/>
            <person name="Escalona H.E."/>
            <person name="Waterhouse R.M."/>
            <person name="Zwick A."/>
            <person name="Pang H."/>
        </authorList>
    </citation>
    <scope>NUCLEOTIDE SEQUENCE [LARGE SCALE GENOMIC DNA]</scope>
    <source>
        <strain evidence="11">SYSU2018</strain>
    </source>
</reference>
<evidence type="ECO:0000256" key="4">
    <source>
        <dbReference type="ARBA" id="ARBA00022490"/>
    </source>
</evidence>
<evidence type="ECO:0000259" key="10">
    <source>
        <dbReference type="Pfam" id="PF12214"/>
    </source>
</evidence>
<comment type="caution">
    <text evidence="11">The sequence shown here is derived from an EMBL/GenBank/DDBJ whole genome shotgun (WGS) entry which is preliminary data.</text>
</comment>
<sequence>MAAFDDLDAPQFSNFNDNDEEAVETFFEIDHESHFPKTLMESRNKYMNRCSSSDHLPNSVDSIRKSFEKVGLNGNAKNKFQYGKLTKSSSQSTLKWNSQDNLNRLAAPKNLHSSTGNLSSTSNQFVSVAEAVKKFQERTPTRFHSRNKNQAAAFQNDFPIKLKSTIPHSPLLLTKKRVKNGISVMSHEEREKAEFEEAQKYKVKAHPFNRKIFQPPLKAVHVEKKPVTVPEPFKLTKVEHKRTDASPKKEEYHFHARPVPKSVLETPKLPAKPPVKITIAVTPSVARNIPKASPVKKIIEKPCALPLKVTKPEPFSFEKRDMQILQKKEKLIKKVVEEEKKAREFHARPIPKPIASMIDKQKHKSLSSSATSSGEFKRSDENIHEELFKARPPTVLYQKPFEPKKVDHFLTEIQPFQLHSEMRAKEREYFEMKKKEQLEKAAELLREEEEERIRREAEEVKKLRKQIDFKANPIRNFKEIIIKPSNKLTLPISPVFRSGKSNKENLPNGHNNTNI</sequence>
<keyword evidence="6" id="KW-0539">Nucleus</keyword>
<dbReference type="Pfam" id="PF12214">
    <property type="entry name" value="TPX2_importin"/>
    <property type="match status" value="1"/>
</dbReference>
<dbReference type="PANTHER" id="PTHR14326">
    <property type="entry name" value="TARGETING PROTEIN FOR XKLP2"/>
    <property type="match status" value="1"/>
</dbReference>
<keyword evidence="5" id="KW-0206">Cytoskeleton</keyword>
<organism evidence="11 12">
    <name type="scientific">Cryptolaemus montrouzieri</name>
    <dbReference type="NCBI Taxonomy" id="559131"/>
    <lineage>
        <taxon>Eukaryota</taxon>
        <taxon>Metazoa</taxon>
        <taxon>Ecdysozoa</taxon>
        <taxon>Arthropoda</taxon>
        <taxon>Hexapoda</taxon>
        <taxon>Insecta</taxon>
        <taxon>Pterygota</taxon>
        <taxon>Neoptera</taxon>
        <taxon>Endopterygota</taxon>
        <taxon>Coleoptera</taxon>
        <taxon>Polyphaga</taxon>
        <taxon>Cucujiformia</taxon>
        <taxon>Coccinelloidea</taxon>
        <taxon>Coccinellidae</taxon>
        <taxon>Scymninae</taxon>
        <taxon>Scymnini</taxon>
        <taxon>Cryptolaemus</taxon>
    </lineage>
</organism>
<dbReference type="EMBL" id="JABFTP020000001">
    <property type="protein sequence ID" value="KAL3265959.1"/>
    <property type="molecule type" value="Genomic_DNA"/>
</dbReference>
<dbReference type="GO" id="GO:0005634">
    <property type="term" value="C:nucleus"/>
    <property type="evidence" value="ECO:0007669"/>
    <property type="project" value="UniProtKB-SubCell"/>
</dbReference>
<evidence type="ECO:0000256" key="5">
    <source>
        <dbReference type="ARBA" id="ARBA00023212"/>
    </source>
</evidence>
<feature type="coiled-coil region" evidence="7">
    <location>
        <begin position="431"/>
        <end position="466"/>
    </location>
</feature>
<gene>
    <name evidence="11" type="ORF">HHI36_010146</name>
</gene>
<dbReference type="AlphaFoldDB" id="A0ABD2MHX2"/>
<dbReference type="InterPro" id="IPR027330">
    <property type="entry name" value="TPX2_central_dom"/>
</dbReference>
<evidence type="ECO:0000256" key="6">
    <source>
        <dbReference type="ARBA" id="ARBA00023242"/>
    </source>
</evidence>
<evidence type="ECO:0000313" key="11">
    <source>
        <dbReference type="EMBL" id="KAL3265959.1"/>
    </source>
</evidence>
<evidence type="ECO:0000259" key="9">
    <source>
        <dbReference type="Pfam" id="PF06886"/>
    </source>
</evidence>
<keyword evidence="7" id="KW-0175">Coiled coil</keyword>
<dbReference type="GO" id="GO:0005819">
    <property type="term" value="C:spindle"/>
    <property type="evidence" value="ECO:0007669"/>
    <property type="project" value="UniProtKB-SubCell"/>
</dbReference>
<evidence type="ECO:0000256" key="7">
    <source>
        <dbReference type="SAM" id="Coils"/>
    </source>
</evidence>
<evidence type="ECO:0000256" key="2">
    <source>
        <dbReference type="ARBA" id="ARBA00004186"/>
    </source>
</evidence>
<dbReference type="Pfam" id="PF06886">
    <property type="entry name" value="TPX2"/>
    <property type="match status" value="1"/>
</dbReference>
<evidence type="ECO:0000313" key="12">
    <source>
        <dbReference type="Proteomes" id="UP001516400"/>
    </source>
</evidence>
<evidence type="ECO:0000256" key="3">
    <source>
        <dbReference type="ARBA" id="ARBA00005885"/>
    </source>
</evidence>
<dbReference type="InterPro" id="IPR027329">
    <property type="entry name" value="TPX2_C"/>
</dbReference>
<accession>A0ABD2MHX2</accession>
<feature type="domain" description="TPX2 central" evidence="10">
    <location>
        <begin position="163"/>
        <end position="273"/>
    </location>
</feature>
<dbReference type="Proteomes" id="UP001516400">
    <property type="component" value="Unassembled WGS sequence"/>
</dbReference>
<keyword evidence="12" id="KW-1185">Reference proteome</keyword>